<keyword evidence="4 5" id="KW-0413">Isomerase</keyword>
<evidence type="ECO:0000259" key="8">
    <source>
        <dbReference type="Pfam" id="PF16198"/>
    </source>
</evidence>
<feature type="domain" description="Pseudouridine synthase II N-terminal" evidence="7">
    <location>
        <begin position="33"/>
        <end position="193"/>
    </location>
</feature>
<dbReference type="PANTHER" id="PTHR13767">
    <property type="entry name" value="TRNA-PSEUDOURIDINE SYNTHASE"/>
    <property type="match status" value="1"/>
</dbReference>
<dbReference type="Gene3D" id="2.30.130.10">
    <property type="entry name" value="PUA domain"/>
    <property type="match status" value="1"/>
</dbReference>
<evidence type="ECO:0000313" key="9">
    <source>
        <dbReference type="EMBL" id="OIJ33061.1"/>
    </source>
</evidence>
<dbReference type="RefSeq" id="WP_075515589.1">
    <property type="nucleotide sequence ID" value="NZ_MODZ01000022.1"/>
</dbReference>
<dbReference type="GO" id="GO:1990481">
    <property type="term" value="P:mRNA pseudouridine synthesis"/>
    <property type="evidence" value="ECO:0007669"/>
    <property type="project" value="TreeGrafter"/>
</dbReference>
<evidence type="ECO:0000313" key="10">
    <source>
        <dbReference type="Proteomes" id="UP000179540"/>
    </source>
</evidence>
<dbReference type="NCBIfam" id="TIGR00431">
    <property type="entry name" value="TruB"/>
    <property type="match status" value="1"/>
</dbReference>
<reference evidence="9 10" key="1">
    <citation type="submission" date="2016-10" db="EMBL/GenBank/DDBJ databases">
        <title>Draft genome sequence of strain LCT isolated from the Shenzhou X spacecraft of China.</title>
        <authorList>
            <person name="Huang B."/>
        </authorList>
    </citation>
    <scope>NUCLEOTIDE SEQUENCE [LARGE SCALE GENOMIC DNA]</scope>
    <source>
        <strain evidence="9 10">LCT-H5</strain>
    </source>
</reference>
<gene>
    <name evidence="5" type="primary">truB</name>
    <name evidence="9" type="ORF">BK826_10520</name>
</gene>
<dbReference type="Pfam" id="PF01509">
    <property type="entry name" value="TruB_N"/>
    <property type="match status" value="1"/>
</dbReference>
<dbReference type="InterPro" id="IPR036974">
    <property type="entry name" value="PUA_sf"/>
</dbReference>
<dbReference type="Proteomes" id="UP000179540">
    <property type="component" value="Unassembled WGS sequence"/>
</dbReference>
<dbReference type="SUPFAM" id="SSF55120">
    <property type="entry name" value="Pseudouridine synthase"/>
    <property type="match status" value="1"/>
</dbReference>
<dbReference type="CDD" id="cd02573">
    <property type="entry name" value="PseudoU_synth_EcTruB"/>
    <property type="match status" value="1"/>
</dbReference>
<feature type="region of interest" description="Disordered" evidence="6">
    <location>
        <begin position="342"/>
        <end position="369"/>
    </location>
</feature>
<dbReference type="Pfam" id="PF16198">
    <property type="entry name" value="TruB_C_2"/>
    <property type="match status" value="1"/>
</dbReference>
<dbReference type="AlphaFoldDB" id="A0A1S2MSM6"/>
<comment type="function">
    <text evidence="5">Responsible for synthesis of pseudouridine from uracil-55 in the psi GC loop of transfer RNAs.</text>
</comment>
<evidence type="ECO:0000259" key="7">
    <source>
        <dbReference type="Pfam" id="PF01509"/>
    </source>
</evidence>
<feature type="region of interest" description="Disordered" evidence="6">
    <location>
        <begin position="266"/>
        <end position="297"/>
    </location>
</feature>
<dbReference type="EC" id="5.4.99.25" evidence="5"/>
<proteinExistence type="inferred from homology"/>
<dbReference type="HAMAP" id="MF_01080">
    <property type="entry name" value="TruB_bact"/>
    <property type="match status" value="1"/>
</dbReference>
<name>A0A1S2MSM6_9MICC</name>
<dbReference type="InterPro" id="IPR002501">
    <property type="entry name" value="PsdUridine_synth_N"/>
</dbReference>
<keyword evidence="3 5" id="KW-0819">tRNA processing</keyword>
<protein>
    <recommendedName>
        <fullName evidence="5">tRNA pseudouridine synthase B</fullName>
        <ecNumber evidence="5">5.4.99.25</ecNumber>
    </recommendedName>
    <alternativeName>
        <fullName evidence="5">tRNA pseudouridine(55) synthase</fullName>
        <shortName evidence="5">Psi55 synthase</shortName>
    </alternativeName>
    <alternativeName>
        <fullName evidence="5">tRNA pseudouridylate synthase</fullName>
    </alternativeName>
    <alternativeName>
        <fullName evidence="5">tRNA-uridine isomerase</fullName>
    </alternativeName>
</protein>
<dbReference type="OrthoDB" id="9802309at2"/>
<evidence type="ECO:0000256" key="4">
    <source>
        <dbReference type="ARBA" id="ARBA00023235"/>
    </source>
</evidence>
<dbReference type="PANTHER" id="PTHR13767:SF2">
    <property type="entry name" value="PSEUDOURIDYLATE SYNTHASE TRUB1"/>
    <property type="match status" value="1"/>
</dbReference>
<dbReference type="Gene3D" id="3.30.2350.10">
    <property type="entry name" value="Pseudouridine synthase"/>
    <property type="match status" value="1"/>
</dbReference>
<dbReference type="GO" id="GO:0003723">
    <property type="term" value="F:RNA binding"/>
    <property type="evidence" value="ECO:0007669"/>
    <property type="project" value="InterPro"/>
</dbReference>
<feature type="compositionally biased region" description="Low complexity" evidence="6">
    <location>
        <begin position="357"/>
        <end position="369"/>
    </location>
</feature>
<dbReference type="EMBL" id="MODZ01000022">
    <property type="protein sequence ID" value="OIJ33061.1"/>
    <property type="molecule type" value="Genomic_DNA"/>
</dbReference>
<comment type="caution">
    <text evidence="9">The sequence shown here is derived from an EMBL/GenBank/DDBJ whole genome shotgun (WGS) entry which is preliminary data.</text>
</comment>
<comment type="similarity">
    <text evidence="2 5">Belongs to the pseudouridine synthase TruB family. Type 1 subfamily.</text>
</comment>
<evidence type="ECO:0000256" key="1">
    <source>
        <dbReference type="ARBA" id="ARBA00000385"/>
    </source>
</evidence>
<comment type="catalytic activity">
    <reaction evidence="1 5">
        <text>uridine(55) in tRNA = pseudouridine(55) in tRNA</text>
        <dbReference type="Rhea" id="RHEA:42532"/>
        <dbReference type="Rhea" id="RHEA-COMP:10101"/>
        <dbReference type="Rhea" id="RHEA-COMP:10102"/>
        <dbReference type="ChEBI" id="CHEBI:65314"/>
        <dbReference type="ChEBI" id="CHEBI:65315"/>
        <dbReference type="EC" id="5.4.99.25"/>
    </reaction>
</comment>
<evidence type="ECO:0000256" key="6">
    <source>
        <dbReference type="SAM" id="MobiDB-lite"/>
    </source>
</evidence>
<sequence>MARGSRDSTGPSGLLVVDKPAGLTSHDVVARTRRLAGTRRVGHAGTLDPMATGVLILGINQATKLLTWITGETKSYDAVIRLGFSTVTDDAEGETTATAPAGAVEALEDAAVDAAVAGLTGDIQQVPSAVSAIKVDGKRSYARVRSGEQVALSARPVRIDEFTVHERVRTTSANGAPVLDLSVSVSCSSGTYIRALARDLGAALGVGGHLTALRRTRIGQVGLADVATLEELSARREAGQGLPLLPLQEAARRLFRERRLTGAEATDVSNGRWITPSGTRPEGQAPAPAESERVSTGAGEGIVPAAALSAGFAPDGTLVALLQDQRRRGREVAVPHLVFASGQRFDGPETGSGTGPDAGASAAAEEGAA</sequence>
<dbReference type="GO" id="GO:0031119">
    <property type="term" value="P:tRNA pseudouridine synthesis"/>
    <property type="evidence" value="ECO:0007669"/>
    <property type="project" value="UniProtKB-UniRule"/>
</dbReference>
<organism evidence="9 10">
    <name type="scientific">Rothia kristinae</name>
    <dbReference type="NCBI Taxonomy" id="37923"/>
    <lineage>
        <taxon>Bacteria</taxon>
        <taxon>Bacillati</taxon>
        <taxon>Actinomycetota</taxon>
        <taxon>Actinomycetes</taxon>
        <taxon>Micrococcales</taxon>
        <taxon>Micrococcaceae</taxon>
        <taxon>Rothia</taxon>
    </lineage>
</organism>
<evidence type="ECO:0000256" key="2">
    <source>
        <dbReference type="ARBA" id="ARBA00005642"/>
    </source>
</evidence>
<feature type="domain" description="tRNA pseudouridylate synthase B C-terminal" evidence="8">
    <location>
        <begin position="194"/>
        <end position="234"/>
    </location>
</feature>
<dbReference type="InterPro" id="IPR020103">
    <property type="entry name" value="PsdUridine_synth_cat_dom_sf"/>
</dbReference>
<dbReference type="FunFam" id="3.30.2350.10:FF:000011">
    <property type="entry name" value="tRNA pseudouridine synthase B"/>
    <property type="match status" value="1"/>
</dbReference>
<feature type="active site" description="Nucleophile" evidence="5">
    <location>
        <position position="48"/>
    </location>
</feature>
<dbReference type="InterPro" id="IPR032819">
    <property type="entry name" value="TruB_C"/>
</dbReference>
<accession>A0A1S2MSM6</accession>
<evidence type="ECO:0000256" key="5">
    <source>
        <dbReference type="HAMAP-Rule" id="MF_01080"/>
    </source>
</evidence>
<evidence type="ECO:0000256" key="3">
    <source>
        <dbReference type="ARBA" id="ARBA00022694"/>
    </source>
</evidence>
<dbReference type="GO" id="GO:0160148">
    <property type="term" value="F:tRNA pseudouridine(55) synthase activity"/>
    <property type="evidence" value="ECO:0007669"/>
    <property type="project" value="UniProtKB-EC"/>
</dbReference>
<dbReference type="InterPro" id="IPR014780">
    <property type="entry name" value="tRNA_psdUridine_synth_TruB"/>
</dbReference>